<evidence type="ECO:0000313" key="2">
    <source>
        <dbReference type="EMBL" id="PWN86523.1"/>
    </source>
</evidence>
<dbReference type="SUPFAM" id="SSF52777">
    <property type="entry name" value="CoA-dependent acyltransferases"/>
    <property type="match status" value="2"/>
</dbReference>
<organism evidence="2 3">
    <name type="scientific">Acaromyces ingoldii</name>
    <dbReference type="NCBI Taxonomy" id="215250"/>
    <lineage>
        <taxon>Eukaryota</taxon>
        <taxon>Fungi</taxon>
        <taxon>Dikarya</taxon>
        <taxon>Basidiomycota</taxon>
        <taxon>Ustilaginomycotina</taxon>
        <taxon>Exobasidiomycetes</taxon>
        <taxon>Exobasidiales</taxon>
        <taxon>Cryptobasidiaceae</taxon>
        <taxon>Acaromyces</taxon>
    </lineage>
</organism>
<dbReference type="EMBL" id="KZ819644">
    <property type="protein sequence ID" value="PWN86523.1"/>
    <property type="molecule type" value="Genomic_DNA"/>
</dbReference>
<protein>
    <recommendedName>
        <fullName evidence="4">Condensation domain-containing protein</fullName>
    </recommendedName>
</protein>
<sequence length="533" mass="58855">MWRLCFPLATSGPPRSCSDRARESNTHLCRPGKGTSRPADASPTRTHTCSRTHRHEYVVRASKEGLRRALVHGLARNELMRSVSVDRTEPAPSGGGSPVAKRWYAVMKLDERMEHLLIDDEVPLPSPAHAQQPWPDMSAIKSSDEEDGARVQPPGPMSYFTIVHSSDDPTRCGLVYTMHHCIFDMMSLGMFIADIDEHLCSGHVARHAVLPPPASYGPYAVWRFLYPSTEQHQAHVDSNADRLAGIADGGGGMWPPQRAHGWMRGNDAGWEVYADAGARRVPLCDDATKSIGRSGDFFALAMPNLAQLRAQHGVSASKVAKAAQILVNMRRSGARQAVFVGAEGGRMVKGVAPAGLDLLAVRGPVVELSWTRMGIEADETTLDFLQRVQRLQAQQSAHAHCSEAAVMARLSDNDVAFLRQCAPRQVFNWAPPAQRGHARITLTKFEGRSDFGISWVFRLVREQEQERETQQESQLLVVEASWDTCQLSEDEMRECTCELLGAARWLSDPNNARRPVAECSFDSSGCFRYTGPP</sequence>
<name>A0A316YEP4_9BASI</name>
<feature type="region of interest" description="Disordered" evidence="1">
    <location>
        <begin position="10"/>
        <end position="50"/>
    </location>
</feature>
<dbReference type="STRING" id="215250.A0A316YEP4"/>
<dbReference type="InParanoid" id="A0A316YEP4"/>
<feature type="region of interest" description="Disordered" evidence="1">
    <location>
        <begin position="123"/>
        <end position="153"/>
    </location>
</feature>
<dbReference type="GeneID" id="37047467"/>
<dbReference type="Gene3D" id="3.30.559.30">
    <property type="entry name" value="Nonribosomal peptide synthetase, condensation domain"/>
    <property type="match status" value="1"/>
</dbReference>
<dbReference type="AlphaFoldDB" id="A0A316YEP4"/>
<evidence type="ECO:0000256" key="1">
    <source>
        <dbReference type="SAM" id="MobiDB-lite"/>
    </source>
</evidence>
<reference evidence="2 3" key="1">
    <citation type="journal article" date="2018" name="Mol. Biol. Evol.">
        <title>Broad Genomic Sampling Reveals a Smut Pathogenic Ancestry of the Fungal Clade Ustilaginomycotina.</title>
        <authorList>
            <person name="Kijpornyongpan T."/>
            <person name="Mondo S.J."/>
            <person name="Barry K."/>
            <person name="Sandor L."/>
            <person name="Lee J."/>
            <person name="Lipzen A."/>
            <person name="Pangilinan J."/>
            <person name="LaButti K."/>
            <person name="Hainaut M."/>
            <person name="Henrissat B."/>
            <person name="Grigoriev I.V."/>
            <person name="Spatafora J.W."/>
            <person name="Aime M.C."/>
        </authorList>
    </citation>
    <scope>NUCLEOTIDE SEQUENCE [LARGE SCALE GENOMIC DNA]</scope>
    <source>
        <strain evidence="2 3">MCA 4198</strain>
    </source>
</reference>
<evidence type="ECO:0008006" key="4">
    <source>
        <dbReference type="Google" id="ProtNLM"/>
    </source>
</evidence>
<dbReference type="InterPro" id="IPR023213">
    <property type="entry name" value="CAT-like_dom_sf"/>
</dbReference>
<proteinExistence type="predicted"/>
<evidence type="ECO:0000313" key="3">
    <source>
        <dbReference type="Proteomes" id="UP000245768"/>
    </source>
</evidence>
<dbReference type="Gene3D" id="3.30.559.10">
    <property type="entry name" value="Chloramphenicol acetyltransferase-like domain"/>
    <property type="match status" value="1"/>
</dbReference>
<keyword evidence="3" id="KW-1185">Reference proteome</keyword>
<accession>A0A316YEP4</accession>
<dbReference type="Proteomes" id="UP000245768">
    <property type="component" value="Unassembled WGS sequence"/>
</dbReference>
<dbReference type="RefSeq" id="XP_025373721.1">
    <property type="nucleotide sequence ID" value="XM_025525551.1"/>
</dbReference>
<gene>
    <name evidence="2" type="ORF">FA10DRAFT_52415</name>
</gene>
<dbReference type="OrthoDB" id="10253869at2759"/>